<name>A0LKR2_SYNFM</name>
<dbReference type="InterPro" id="IPR002528">
    <property type="entry name" value="MATE_fam"/>
</dbReference>
<dbReference type="Pfam" id="PF01554">
    <property type="entry name" value="MatE"/>
    <property type="match status" value="2"/>
</dbReference>
<keyword evidence="5 10" id="KW-0812">Transmembrane</keyword>
<evidence type="ECO:0000256" key="9">
    <source>
        <dbReference type="ARBA" id="ARBA00031636"/>
    </source>
</evidence>
<feature type="transmembrane region" description="Helical" evidence="10">
    <location>
        <begin position="421"/>
        <end position="442"/>
    </location>
</feature>
<keyword evidence="12" id="KW-1185">Reference proteome</keyword>
<dbReference type="FunCoup" id="A0LKR2">
    <property type="interactions" value="85"/>
</dbReference>
<evidence type="ECO:0000256" key="1">
    <source>
        <dbReference type="ARBA" id="ARBA00004651"/>
    </source>
</evidence>
<dbReference type="InterPro" id="IPR050222">
    <property type="entry name" value="MATE_MdtK"/>
</dbReference>
<dbReference type="PANTHER" id="PTHR43298:SF2">
    <property type="entry name" value="FMN_FAD EXPORTER YEEO-RELATED"/>
    <property type="match status" value="1"/>
</dbReference>
<dbReference type="GO" id="GO:0042910">
    <property type="term" value="F:xenobiotic transmembrane transporter activity"/>
    <property type="evidence" value="ECO:0007669"/>
    <property type="project" value="InterPro"/>
</dbReference>
<keyword evidence="3" id="KW-0050">Antiport</keyword>
<feature type="transmembrane region" description="Helical" evidence="10">
    <location>
        <begin position="322"/>
        <end position="343"/>
    </location>
</feature>
<sequence length="456" mass="48896">MERQTDGTSKGLTGIIWRNSWPVLGLMLLNFVVGYTDIYVAGLLGPDVQAAVGFISQQYFVLIVLANALAIGTVAVVSKAAGRNDWAGVLDLTRQSLILCVLSGLLLTLLGFSVGPYAVLRLFSLPETVQPLALVYVKIYAAALFPNYVIIVAGAVFRAVGKPVIAFRIMFVVAALNILANFGLVFGLGPLPRLGYAGIAVATAVSMSAGACGILAVLLRHEWKPMWSDTWRLSREVLRELGRIGWPAVVVQIAWNAASLVIYQFLGYLGDWSVPAMAAYANGLRIESLTFLPAFALNMAAAVLVGQSLGAHSVEQARRFGWRIAGMGVLSLSAIAAVLYAAAPWIAHRLTSNPDVLFETIRYLRINLVVAPAMVLGIVLGGGMQGAGYTRGVMAVVVIATWLIRIPLAAFLSFTLDLGALGIWLAMSTSIVVQAVMMTWTFHRGYWHKTISSSDA</sequence>
<feature type="transmembrane region" description="Helical" evidence="10">
    <location>
        <begin position="57"/>
        <end position="77"/>
    </location>
</feature>
<feature type="transmembrane region" description="Helical" evidence="10">
    <location>
        <begin position="139"/>
        <end position="157"/>
    </location>
</feature>
<keyword evidence="6 10" id="KW-1133">Transmembrane helix</keyword>
<keyword evidence="7" id="KW-0406">Ion transport</keyword>
<feature type="transmembrane region" description="Helical" evidence="10">
    <location>
        <begin position="21"/>
        <end position="45"/>
    </location>
</feature>
<dbReference type="CDD" id="cd13137">
    <property type="entry name" value="MATE_NorM_like"/>
    <property type="match status" value="1"/>
</dbReference>
<evidence type="ECO:0000256" key="3">
    <source>
        <dbReference type="ARBA" id="ARBA00022449"/>
    </source>
</evidence>
<dbReference type="GO" id="GO:0015297">
    <property type="term" value="F:antiporter activity"/>
    <property type="evidence" value="ECO:0007669"/>
    <property type="project" value="UniProtKB-KW"/>
</dbReference>
<keyword evidence="2" id="KW-0813">Transport</keyword>
<evidence type="ECO:0000256" key="8">
    <source>
        <dbReference type="ARBA" id="ARBA00023136"/>
    </source>
</evidence>
<evidence type="ECO:0000256" key="2">
    <source>
        <dbReference type="ARBA" id="ARBA00022448"/>
    </source>
</evidence>
<evidence type="ECO:0000256" key="6">
    <source>
        <dbReference type="ARBA" id="ARBA00022989"/>
    </source>
</evidence>
<dbReference type="KEGG" id="sfu:Sfum_2333"/>
<evidence type="ECO:0000256" key="4">
    <source>
        <dbReference type="ARBA" id="ARBA00022475"/>
    </source>
</evidence>
<evidence type="ECO:0000313" key="12">
    <source>
        <dbReference type="Proteomes" id="UP000001784"/>
    </source>
</evidence>
<dbReference type="InParanoid" id="A0LKR2"/>
<dbReference type="HOGENOM" id="CLU_012893_5_3_7"/>
<feature type="transmembrane region" description="Helical" evidence="10">
    <location>
        <begin position="393"/>
        <end position="415"/>
    </location>
</feature>
<dbReference type="PANTHER" id="PTHR43298">
    <property type="entry name" value="MULTIDRUG RESISTANCE PROTEIN NORM-RELATED"/>
    <property type="match status" value="1"/>
</dbReference>
<evidence type="ECO:0000256" key="10">
    <source>
        <dbReference type="SAM" id="Phobius"/>
    </source>
</evidence>
<dbReference type="Proteomes" id="UP000001784">
    <property type="component" value="Chromosome"/>
</dbReference>
<feature type="transmembrane region" description="Helical" evidence="10">
    <location>
        <begin position="169"/>
        <end position="188"/>
    </location>
</feature>
<proteinExistence type="predicted"/>
<feature type="transmembrane region" description="Helical" evidence="10">
    <location>
        <begin position="194"/>
        <end position="219"/>
    </location>
</feature>
<organism evidence="11 12">
    <name type="scientific">Syntrophobacter fumaroxidans (strain DSM 10017 / MPOB)</name>
    <dbReference type="NCBI Taxonomy" id="335543"/>
    <lineage>
        <taxon>Bacteria</taxon>
        <taxon>Pseudomonadati</taxon>
        <taxon>Thermodesulfobacteriota</taxon>
        <taxon>Syntrophobacteria</taxon>
        <taxon>Syntrophobacterales</taxon>
        <taxon>Syntrophobacteraceae</taxon>
        <taxon>Syntrophobacter</taxon>
    </lineage>
</organism>
<protein>
    <recommendedName>
        <fullName evidence="9">Multidrug-efflux transporter</fullName>
    </recommendedName>
</protein>
<feature type="transmembrane region" description="Helical" evidence="10">
    <location>
        <begin position="363"/>
        <end position="381"/>
    </location>
</feature>
<accession>A0LKR2</accession>
<dbReference type="GO" id="GO:0005886">
    <property type="term" value="C:plasma membrane"/>
    <property type="evidence" value="ECO:0007669"/>
    <property type="project" value="UniProtKB-SubCell"/>
</dbReference>
<dbReference type="EMBL" id="CP000478">
    <property type="protein sequence ID" value="ABK18014.1"/>
    <property type="molecule type" value="Genomic_DNA"/>
</dbReference>
<evidence type="ECO:0000256" key="7">
    <source>
        <dbReference type="ARBA" id="ARBA00023065"/>
    </source>
</evidence>
<dbReference type="GO" id="GO:0006811">
    <property type="term" value="P:monoatomic ion transport"/>
    <property type="evidence" value="ECO:0007669"/>
    <property type="project" value="UniProtKB-KW"/>
</dbReference>
<dbReference type="eggNOG" id="COG0534">
    <property type="taxonomic scope" value="Bacteria"/>
</dbReference>
<feature type="transmembrane region" description="Helical" evidence="10">
    <location>
        <begin position="244"/>
        <end position="269"/>
    </location>
</feature>
<dbReference type="PIRSF" id="PIRSF006603">
    <property type="entry name" value="DinF"/>
    <property type="match status" value="1"/>
</dbReference>
<feature type="transmembrane region" description="Helical" evidence="10">
    <location>
        <begin position="97"/>
        <end position="119"/>
    </location>
</feature>
<reference evidence="11 12" key="1">
    <citation type="submission" date="2006-10" db="EMBL/GenBank/DDBJ databases">
        <title>Complete sequence of Syntrophobacter fumaroxidans MPOB.</title>
        <authorList>
            <consortium name="US DOE Joint Genome Institute"/>
            <person name="Copeland A."/>
            <person name="Lucas S."/>
            <person name="Lapidus A."/>
            <person name="Barry K."/>
            <person name="Detter J.C."/>
            <person name="Glavina del Rio T."/>
            <person name="Hammon N."/>
            <person name="Israni S."/>
            <person name="Pitluck S."/>
            <person name="Goltsman E.G."/>
            <person name="Martinez M."/>
            <person name="Schmutz J."/>
            <person name="Larimer F."/>
            <person name="Land M."/>
            <person name="Hauser L."/>
            <person name="Kyrpides N."/>
            <person name="Kim E."/>
            <person name="Boone D.R."/>
            <person name="Brockman F."/>
            <person name="Culley D."/>
            <person name="Ferry J."/>
            <person name="Gunsalus R."/>
            <person name="McInerney M.J."/>
            <person name="Morrison M."/>
            <person name="Plugge C."/>
            <person name="Rohlin L."/>
            <person name="Scholten J."/>
            <person name="Sieber J."/>
            <person name="Stams A.J.M."/>
            <person name="Worm P."/>
            <person name="Henstra A.M."/>
            <person name="Richardson P."/>
        </authorList>
    </citation>
    <scope>NUCLEOTIDE SEQUENCE [LARGE SCALE GENOMIC DNA]</scope>
    <source>
        <strain evidence="12">DSM 10017 / MPOB</strain>
    </source>
</reference>
<dbReference type="NCBIfam" id="TIGR00797">
    <property type="entry name" value="matE"/>
    <property type="match status" value="1"/>
</dbReference>
<comment type="subcellular location">
    <subcellularLocation>
        <location evidence="1">Cell membrane</location>
        <topology evidence="1">Multi-pass membrane protein</topology>
    </subcellularLocation>
</comment>
<evidence type="ECO:0000256" key="5">
    <source>
        <dbReference type="ARBA" id="ARBA00022692"/>
    </source>
</evidence>
<dbReference type="STRING" id="335543.Sfum_2333"/>
<keyword evidence="4" id="KW-1003">Cell membrane</keyword>
<feature type="transmembrane region" description="Helical" evidence="10">
    <location>
        <begin position="289"/>
        <end position="310"/>
    </location>
</feature>
<evidence type="ECO:0000313" key="11">
    <source>
        <dbReference type="EMBL" id="ABK18014.1"/>
    </source>
</evidence>
<keyword evidence="8 10" id="KW-0472">Membrane</keyword>
<dbReference type="InterPro" id="IPR048279">
    <property type="entry name" value="MdtK-like"/>
</dbReference>
<gene>
    <name evidence="11" type="ordered locus">Sfum_2333</name>
</gene>
<dbReference type="AlphaFoldDB" id="A0LKR2"/>